<dbReference type="GO" id="GO:0006488">
    <property type="term" value="P:dolichol-linked oligosaccharide biosynthetic process"/>
    <property type="evidence" value="ECO:0007669"/>
    <property type="project" value="InterPro"/>
</dbReference>
<evidence type="ECO:0000256" key="2">
    <source>
        <dbReference type="ARBA" id="ARBA00022692"/>
    </source>
</evidence>
<evidence type="ECO:0000256" key="4">
    <source>
        <dbReference type="ARBA" id="ARBA00022989"/>
    </source>
</evidence>
<evidence type="ECO:0000256" key="5">
    <source>
        <dbReference type="ARBA" id="ARBA00023136"/>
    </source>
</evidence>
<name>A0A926F7V2_9BACT</name>
<keyword evidence="5 6" id="KW-0472">Membrane</keyword>
<evidence type="ECO:0000256" key="3">
    <source>
        <dbReference type="ARBA" id="ARBA00022824"/>
    </source>
</evidence>
<organism evidence="7 8">
    <name type="scientific">Jilunia laotingensis</name>
    <dbReference type="NCBI Taxonomy" id="2763675"/>
    <lineage>
        <taxon>Bacteria</taxon>
        <taxon>Pseudomonadati</taxon>
        <taxon>Bacteroidota</taxon>
        <taxon>Bacteroidia</taxon>
        <taxon>Bacteroidales</taxon>
        <taxon>Bacteroidaceae</taxon>
        <taxon>Jilunia</taxon>
    </lineage>
</organism>
<keyword evidence="4 6" id="KW-1133">Transmembrane helix</keyword>
<proteinExistence type="predicted"/>
<dbReference type="PANTHER" id="PTHR12154">
    <property type="entry name" value="GLYCOSYL TRANSFERASE-RELATED"/>
    <property type="match status" value="1"/>
</dbReference>
<keyword evidence="2 6" id="KW-0812">Transmembrane</keyword>
<dbReference type="AlphaFoldDB" id="A0A926F7V2"/>
<dbReference type="EMBL" id="JACRTF010000001">
    <property type="protein sequence ID" value="MBC8594452.1"/>
    <property type="molecule type" value="Genomic_DNA"/>
</dbReference>
<feature type="transmembrane region" description="Helical" evidence="6">
    <location>
        <begin position="83"/>
        <end position="102"/>
    </location>
</feature>
<dbReference type="Gene3D" id="3.40.50.2000">
    <property type="entry name" value="Glycogen Phosphorylase B"/>
    <property type="match status" value="1"/>
</dbReference>
<gene>
    <name evidence="7" type="ORF">H8744_14645</name>
</gene>
<evidence type="ECO:0000313" key="7">
    <source>
        <dbReference type="EMBL" id="MBC8594452.1"/>
    </source>
</evidence>
<reference evidence="7" key="1">
    <citation type="submission" date="2020-08" db="EMBL/GenBank/DDBJ databases">
        <title>Genome public.</title>
        <authorList>
            <person name="Liu C."/>
            <person name="Sun Q."/>
        </authorList>
    </citation>
    <scope>NUCLEOTIDE SEQUENCE</scope>
    <source>
        <strain evidence="7">N12</strain>
    </source>
</reference>
<keyword evidence="8" id="KW-1185">Reference proteome</keyword>
<feature type="transmembrane region" description="Helical" evidence="6">
    <location>
        <begin position="60"/>
        <end position="77"/>
    </location>
</feature>
<dbReference type="GO" id="GO:0004577">
    <property type="term" value="F:N-acetylglucosaminyldiphosphodolichol N-acetylglucosaminyltransferase activity"/>
    <property type="evidence" value="ECO:0007669"/>
    <property type="project" value="TreeGrafter"/>
</dbReference>
<dbReference type="Proteomes" id="UP000651085">
    <property type="component" value="Unassembled WGS sequence"/>
</dbReference>
<evidence type="ECO:0000256" key="6">
    <source>
        <dbReference type="SAM" id="Phobius"/>
    </source>
</evidence>
<dbReference type="RefSeq" id="WP_262435543.1">
    <property type="nucleotide sequence ID" value="NZ_JACRTF010000001.1"/>
</dbReference>
<comment type="caution">
    <text evidence="7">The sequence shown here is derived from an EMBL/GenBank/DDBJ whole genome shotgun (WGS) entry which is preliminary data.</text>
</comment>
<dbReference type="PANTHER" id="PTHR12154:SF4">
    <property type="entry name" value="UDP-N-ACETYLGLUCOSAMINE TRANSFERASE SUBUNIT ALG14 HOMOLOG"/>
    <property type="match status" value="1"/>
</dbReference>
<dbReference type="Pfam" id="PF08660">
    <property type="entry name" value="Alg14"/>
    <property type="match status" value="1"/>
</dbReference>
<evidence type="ECO:0000313" key="8">
    <source>
        <dbReference type="Proteomes" id="UP000651085"/>
    </source>
</evidence>
<dbReference type="SUPFAM" id="SSF53756">
    <property type="entry name" value="UDP-Glycosyltransferase/glycogen phosphorylase"/>
    <property type="match status" value="1"/>
</dbReference>
<keyword evidence="3" id="KW-0256">Endoplasmic reticulum</keyword>
<dbReference type="InterPro" id="IPR013969">
    <property type="entry name" value="Oligosacch_biosynth_Alg14"/>
</dbReference>
<protein>
    <submittedName>
        <fullName evidence="7">Oligosaccharide biosynthesis protein Alg14</fullName>
    </submittedName>
</protein>
<evidence type="ECO:0000256" key="1">
    <source>
        <dbReference type="ARBA" id="ARBA00004389"/>
    </source>
</evidence>
<sequence>MERKKKIMAVSSIGGHWIQLLRITKPLEKKINVVYVSTNTGCEAMVEKSKFYCIKDFSRWNAYLLLPVFFSAMKLIIKESPDVVISTGAAPGLIFLFAAKICGKKTVWIDSIANIQKLSMSGYIASKFSSCIYTQWNHLSDKHIIYAGNILE</sequence>
<comment type="subcellular location">
    <subcellularLocation>
        <location evidence="1">Endoplasmic reticulum membrane</location>
        <topology evidence="1">Single-pass membrane protein</topology>
    </subcellularLocation>
</comment>
<accession>A0A926F7V2</accession>